<evidence type="ECO:0000259" key="1">
    <source>
        <dbReference type="Pfam" id="PF23571"/>
    </source>
</evidence>
<dbReference type="GO" id="GO:0005737">
    <property type="term" value="C:cytoplasm"/>
    <property type="evidence" value="ECO:0007669"/>
    <property type="project" value="TreeGrafter"/>
</dbReference>
<keyword evidence="4" id="KW-1185">Reference proteome</keyword>
<proteinExistence type="predicted"/>
<sequence>MSIRTKQENELLKLIHDAAVTEFGKNHNFEQLKQYEEFRREVPISSYNNITDQITRLKKGAKDLLWPGAVNKFAVSAGTSGAGKHLPLTNKRLDADQQFMRNVVQSYLKQRPNIFNLWGKHLSLPGNNEQKGDMEIGEISSFTARKTPWWLSAFQLISVDELIGLSFDKKIDYAVQKSINSDLRVITAAPSWILTIFQRVLEQTGAQDIRQVWPNLQLLVCGGVKLAHYHNQLQLLIGDTDVDFIETYGASEGYFAFTDDLQRSDMKLVIDNNIFYEFIPNPLPDEDSAFIQKAVPLWQVEIDTPYAMLVTTSAGLWRYPLNDIIRFTQTNPPRIQVMGRVSSILDDYGEAIHAYELDRALQQASSHLNIEAGTFTVGSLLVDAQSIPKHQWFVQVKGNNASKRLTQLAKHIDKKLQSMNRHYAIRRESDALDMPEVHQISQQQINQWLKQNGKLNAQGKLPSILDNKEDINFFQEIVSSKDML</sequence>
<reference evidence="3 4" key="1">
    <citation type="submission" date="2019-07" db="EMBL/GenBank/DDBJ databases">
        <title>Genomic Encyclopedia of Archaeal and Bacterial Type Strains, Phase II (KMG-II): from individual species to whole genera.</title>
        <authorList>
            <person name="Goeker M."/>
        </authorList>
    </citation>
    <scope>NUCLEOTIDE SEQUENCE [LARGE SCALE GENOMIC DNA]</scope>
    <source>
        <strain evidence="3 4">DSM 21935</strain>
    </source>
</reference>
<dbReference type="Pfam" id="PF03321">
    <property type="entry name" value="GH3"/>
    <property type="match status" value="1"/>
</dbReference>
<dbReference type="RefSeq" id="WP_170245548.1">
    <property type="nucleotide sequence ID" value="NZ_VNHY01000001.1"/>
</dbReference>
<dbReference type="InterPro" id="IPR055378">
    <property type="entry name" value="GH3_C"/>
</dbReference>
<organism evidence="3 4">
    <name type="scientific">Fodinibius salinus</name>
    <dbReference type="NCBI Taxonomy" id="860790"/>
    <lineage>
        <taxon>Bacteria</taxon>
        <taxon>Pseudomonadati</taxon>
        <taxon>Balneolota</taxon>
        <taxon>Balneolia</taxon>
        <taxon>Balneolales</taxon>
        <taxon>Balneolaceae</taxon>
        <taxon>Fodinibius</taxon>
    </lineage>
</organism>
<dbReference type="InterPro" id="IPR042099">
    <property type="entry name" value="ANL_N_sf"/>
</dbReference>
<dbReference type="Gene3D" id="3.40.50.12780">
    <property type="entry name" value="N-terminal domain of ligase-like"/>
    <property type="match status" value="1"/>
</dbReference>
<dbReference type="PANTHER" id="PTHR31901">
    <property type="entry name" value="GH3 DOMAIN-CONTAINING PROTEIN"/>
    <property type="match status" value="1"/>
</dbReference>
<feature type="domain" description="GH3 middle" evidence="1">
    <location>
        <begin position="269"/>
        <end position="340"/>
    </location>
</feature>
<dbReference type="Pfam" id="PF23571">
    <property type="entry name" value="GH3_M"/>
    <property type="match status" value="1"/>
</dbReference>
<accession>A0A5D3YNP8</accession>
<dbReference type="InterPro" id="IPR004993">
    <property type="entry name" value="GH3"/>
</dbReference>
<comment type="caution">
    <text evidence="3">The sequence shown here is derived from an EMBL/GenBank/DDBJ whole genome shotgun (WGS) entry which is preliminary data.</text>
</comment>
<dbReference type="PANTHER" id="PTHR31901:SF9">
    <property type="entry name" value="GH3 DOMAIN-CONTAINING PROTEIN"/>
    <property type="match status" value="1"/>
</dbReference>
<dbReference type="InterPro" id="IPR055377">
    <property type="entry name" value="GH3_M"/>
</dbReference>
<feature type="domain" description="GH3 C-terminal" evidence="2">
    <location>
        <begin position="356"/>
        <end position="468"/>
    </location>
</feature>
<dbReference type="Pfam" id="PF23572">
    <property type="entry name" value="GH3_C"/>
    <property type="match status" value="1"/>
</dbReference>
<dbReference type="AlphaFoldDB" id="A0A5D3YNP8"/>
<dbReference type="EMBL" id="VNHY01000001">
    <property type="protein sequence ID" value="TYP94978.1"/>
    <property type="molecule type" value="Genomic_DNA"/>
</dbReference>
<protein>
    <submittedName>
        <fullName evidence="3">GH3 auxin-responsive promoter</fullName>
    </submittedName>
</protein>
<gene>
    <name evidence="3" type="ORF">LX73_0272</name>
</gene>
<dbReference type="GO" id="GO:0016881">
    <property type="term" value="F:acid-amino acid ligase activity"/>
    <property type="evidence" value="ECO:0007669"/>
    <property type="project" value="TreeGrafter"/>
</dbReference>
<evidence type="ECO:0000313" key="4">
    <source>
        <dbReference type="Proteomes" id="UP000324595"/>
    </source>
</evidence>
<dbReference type="Proteomes" id="UP000324595">
    <property type="component" value="Unassembled WGS sequence"/>
</dbReference>
<name>A0A5D3YNP8_9BACT</name>
<evidence type="ECO:0000313" key="3">
    <source>
        <dbReference type="EMBL" id="TYP94978.1"/>
    </source>
</evidence>
<evidence type="ECO:0000259" key="2">
    <source>
        <dbReference type="Pfam" id="PF23572"/>
    </source>
</evidence>